<keyword evidence="2" id="KW-1185">Reference proteome</keyword>
<name>A0ACA9YFI5_9ASCO</name>
<reference evidence="1" key="1">
    <citation type="submission" date="2022-06" db="EMBL/GenBank/DDBJ databases">
        <authorList>
            <person name="Legras J.-L."/>
            <person name="Devillers H."/>
            <person name="Grondin C."/>
        </authorList>
    </citation>
    <scope>NUCLEOTIDE SEQUENCE</scope>
    <source>
        <strain evidence="1">CLIB 1444</strain>
    </source>
</reference>
<evidence type="ECO:0000313" key="2">
    <source>
        <dbReference type="Proteomes" id="UP001152531"/>
    </source>
</evidence>
<proteinExistence type="predicted"/>
<dbReference type="EMBL" id="CALSDN010000021">
    <property type="protein sequence ID" value="CAH6723844.1"/>
    <property type="molecule type" value="Genomic_DNA"/>
</dbReference>
<sequence>MSCEKSIEMEFKLGSDSLKSTKKSLKSLKSHIQSTSGVNEPVYLTINTINPLIKSKEYTPRVIPLTNKLDKLENKSILLITKDPSTPYRNILTEKDSPTEDVFNEIYTLSRLRKMSSKQKNLIKIFKEFDLIVADFRVSKFLPTVLGETFYVKNKKIPFLIQMAKPDPNAKLTKTAKSHKLKDERCDAKYIKGQMNSIARNTHVIIPAGGNSLSMKIGFIDWNTEKLIENINDVLKFFMEKHPHGGLIKSTKMIKNIQVKTSESVSLPVFEYVEEELSDSDSD</sequence>
<organism evidence="1 2">
    <name type="scientific">[Candida] jaroonii</name>
    <dbReference type="NCBI Taxonomy" id="467808"/>
    <lineage>
        <taxon>Eukaryota</taxon>
        <taxon>Fungi</taxon>
        <taxon>Dikarya</taxon>
        <taxon>Ascomycota</taxon>
        <taxon>Saccharomycotina</taxon>
        <taxon>Pichiomycetes</taxon>
        <taxon>Debaryomycetaceae</taxon>
        <taxon>Yamadazyma</taxon>
    </lineage>
</organism>
<protein>
    <submittedName>
        <fullName evidence="1">Ribosome biogenesis protein Utp30p</fullName>
    </submittedName>
</protein>
<comment type="caution">
    <text evidence="1">The sequence shown here is derived from an EMBL/GenBank/DDBJ whole genome shotgun (WGS) entry which is preliminary data.</text>
</comment>
<gene>
    <name evidence="1" type="ORF">CLIB1444_21S00650</name>
</gene>
<evidence type="ECO:0000313" key="1">
    <source>
        <dbReference type="EMBL" id="CAH6723844.1"/>
    </source>
</evidence>
<accession>A0ACA9YFI5</accession>
<dbReference type="Proteomes" id="UP001152531">
    <property type="component" value="Unassembled WGS sequence"/>
</dbReference>